<reference evidence="2 3" key="1">
    <citation type="submission" date="2023-02" db="EMBL/GenBank/DDBJ databases">
        <title>Mannheimia cairiniae sp. nov., a novel species of Mannheimia obtained from moscovy ducks (Cairina moschata) and reclassification of Mannheimia ovis as heterotypic synonym of Mannheimia pernigra.</title>
        <authorList>
            <person name="Christensen H."/>
        </authorList>
    </citation>
    <scope>NUCLEOTIDE SEQUENCE [LARGE SCALE GENOMIC DNA]</scope>
    <source>
        <strain evidence="2 3">AT1</strain>
    </source>
</reference>
<organism evidence="2 3">
    <name type="scientific">Mannheimia cairinae</name>
    <dbReference type="NCBI Taxonomy" id="3025936"/>
    <lineage>
        <taxon>Bacteria</taxon>
        <taxon>Pseudomonadati</taxon>
        <taxon>Pseudomonadota</taxon>
        <taxon>Gammaproteobacteria</taxon>
        <taxon>Pasteurellales</taxon>
        <taxon>Pasteurellaceae</taxon>
        <taxon>Mannheimia</taxon>
    </lineage>
</organism>
<keyword evidence="3" id="KW-1185">Reference proteome</keyword>
<dbReference type="Proteomes" id="UP001221909">
    <property type="component" value="Unassembled WGS sequence"/>
</dbReference>
<gene>
    <name evidence="2" type="ORF">PTQ27_09435</name>
</gene>
<dbReference type="SUPFAM" id="SSF47413">
    <property type="entry name" value="lambda repressor-like DNA-binding domains"/>
    <property type="match status" value="1"/>
</dbReference>
<dbReference type="InterPro" id="IPR001387">
    <property type="entry name" value="Cro/C1-type_HTH"/>
</dbReference>
<evidence type="ECO:0000313" key="3">
    <source>
        <dbReference type="Proteomes" id="UP001221909"/>
    </source>
</evidence>
<dbReference type="CDD" id="cd00093">
    <property type="entry name" value="HTH_XRE"/>
    <property type="match status" value="1"/>
</dbReference>
<proteinExistence type="predicted"/>
<feature type="domain" description="HTH cro/C1-type" evidence="1">
    <location>
        <begin position="6"/>
        <end position="61"/>
    </location>
</feature>
<dbReference type="InterPro" id="IPR027910">
    <property type="entry name" value="YdiL_sf"/>
</dbReference>
<protein>
    <submittedName>
        <fullName evidence="2">DUF1870 family protein</fullName>
    </submittedName>
</protein>
<evidence type="ECO:0000313" key="2">
    <source>
        <dbReference type="EMBL" id="MDD0824680.1"/>
    </source>
</evidence>
<dbReference type="RefSeq" id="WP_273748935.1">
    <property type="nucleotide sequence ID" value="NZ_JAQSJE010000009.1"/>
</dbReference>
<dbReference type="InterPro" id="IPR010982">
    <property type="entry name" value="Lambda_DNA-bd_dom_sf"/>
</dbReference>
<accession>A0ABT5MR64</accession>
<dbReference type="SMART" id="SM00530">
    <property type="entry name" value="HTH_XRE"/>
    <property type="match status" value="1"/>
</dbReference>
<dbReference type="InterPro" id="IPR015060">
    <property type="entry name" value="Aca2_YdiL-like"/>
</dbReference>
<comment type="caution">
    <text evidence="2">The sequence shown here is derived from an EMBL/GenBank/DDBJ whole genome shotgun (WGS) entry which is preliminary data.</text>
</comment>
<sequence>MTGIELKAARLIFGLSQAEAAEEIGKVNKRSWSYWEQGQRTIPQDVVNDIKELLSRRKQTLDMVKGMVAKTTSKLAVIFYDNPQDAGMSLLEVRYNNALAVQLHFDYGASLVKFEPESYINWLAENGLIDSPQKRSEWAAYKGG</sequence>
<dbReference type="Pfam" id="PF08965">
    <property type="entry name" value="Aca2_YdiL"/>
    <property type="match status" value="1"/>
</dbReference>
<dbReference type="Gene3D" id="1.10.3100.10">
    <property type="entry name" value="Putative cytoplasmic protein"/>
    <property type="match status" value="1"/>
</dbReference>
<dbReference type="EMBL" id="JAQSJE010000009">
    <property type="protein sequence ID" value="MDD0824680.1"/>
    <property type="molecule type" value="Genomic_DNA"/>
</dbReference>
<evidence type="ECO:0000259" key="1">
    <source>
        <dbReference type="PROSITE" id="PS50943"/>
    </source>
</evidence>
<name>A0ABT5MR64_9PAST</name>
<dbReference type="PROSITE" id="PS50943">
    <property type="entry name" value="HTH_CROC1"/>
    <property type="match status" value="1"/>
</dbReference>